<evidence type="ECO:0000256" key="2">
    <source>
        <dbReference type="ARBA" id="ARBA00022448"/>
    </source>
</evidence>
<evidence type="ECO:0000256" key="9">
    <source>
        <dbReference type="ARBA" id="ARBA00024202"/>
    </source>
</evidence>
<name>A0ABV3W2Z5_9BACI</name>
<feature type="transmembrane region" description="Helical" evidence="10">
    <location>
        <begin position="308"/>
        <end position="331"/>
    </location>
</feature>
<evidence type="ECO:0000256" key="4">
    <source>
        <dbReference type="ARBA" id="ARBA00022692"/>
    </source>
</evidence>
<protein>
    <submittedName>
        <fullName evidence="12">Oligopeptide ABC transporter permease</fullName>
    </submittedName>
</protein>
<dbReference type="InterPro" id="IPR000515">
    <property type="entry name" value="MetI-like"/>
</dbReference>
<keyword evidence="13" id="KW-1185">Reference proteome</keyword>
<dbReference type="RefSeq" id="WP_368638101.1">
    <property type="nucleotide sequence ID" value="NZ_JBFRHK010000017.1"/>
</dbReference>
<evidence type="ECO:0000256" key="7">
    <source>
        <dbReference type="ARBA" id="ARBA00022989"/>
    </source>
</evidence>
<dbReference type="PANTHER" id="PTHR43386">
    <property type="entry name" value="OLIGOPEPTIDE TRANSPORT SYSTEM PERMEASE PROTEIN APPC"/>
    <property type="match status" value="1"/>
</dbReference>
<dbReference type="Pfam" id="PF00528">
    <property type="entry name" value="BPD_transp_1"/>
    <property type="match status" value="1"/>
</dbReference>
<feature type="transmembrane region" description="Helical" evidence="10">
    <location>
        <begin position="181"/>
        <end position="199"/>
    </location>
</feature>
<reference evidence="12 13" key="1">
    <citation type="submission" date="2024-07" db="EMBL/GenBank/DDBJ databases">
        <title>Characterization of a bacterium isolated from hydrolysated instant sea cucumber by whole-genome sequencing and metabolomics.</title>
        <authorList>
            <person name="Luo X."/>
            <person name="Zhang Z."/>
            <person name="Zheng Z."/>
            <person name="Zhang W."/>
            <person name="Ming T."/>
            <person name="Jiao L."/>
            <person name="Su X."/>
            <person name="Kong F."/>
            <person name="Xu J."/>
        </authorList>
    </citation>
    <scope>NUCLEOTIDE SEQUENCE [LARGE SCALE GENOMIC DNA]</scope>
    <source>
        <strain evidence="12 13">XL-2024</strain>
    </source>
</reference>
<dbReference type="InterPro" id="IPR035906">
    <property type="entry name" value="MetI-like_sf"/>
</dbReference>
<keyword evidence="2 10" id="KW-0813">Transport</keyword>
<dbReference type="Pfam" id="PF12911">
    <property type="entry name" value="OppC_N"/>
    <property type="match status" value="1"/>
</dbReference>
<evidence type="ECO:0000256" key="10">
    <source>
        <dbReference type="RuleBase" id="RU363032"/>
    </source>
</evidence>
<evidence type="ECO:0000256" key="1">
    <source>
        <dbReference type="ARBA" id="ARBA00004651"/>
    </source>
</evidence>
<dbReference type="Gene3D" id="1.10.3720.10">
    <property type="entry name" value="MetI-like"/>
    <property type="match status" value="1"/>
</dbReference>
<comment type="caution">
    <text evidence="12">The sequence shown here is derived from an EMBL/GenBank/DDBJ whole genome shotgun (WGS) entry which is preliminary data.</text>
</comment>
<evidence type="ECO:0000256" key="3">
    <source>
        <dbReference type="ARBA" id="ARBA00022475"/>
    </source>
</evidence>
<organism evidence="12 13">
    <name type="scientific">Lysinibacillus xylanilyticus</name>
    <dbReference type="NCBI Taxonomy" id="582475"/>
    <lineage>
        <taxon>Bacteria</taxon>
        <taxon>Bacillati</taxon>
        <taxon>Bacillota</taxon>
        <taxon>Bacilli</taxon>
        <taxon>Bacillales</taxon>
        <taxon>Bacillaceae</taxon>
        <taxon>Lysinibacillus</taxon>
    </lineage>
</organism>
<feature type="transmembrane region" description="Helical" evidence="10">
    <location>
        <begin position="52"/>
        <end position="72"/>
    </location>
</feature>
<dbReference type="SUPFAM" id="SSF161098">
    <property type="entry name" value="MetI-like"/>
    <property type="match status" value="1"/>
</dbReference>
<feature type="domain" description="ABC transmembrane type-1" evidence="11">
    <location>
        <begin position="142"/>
        <end position="331"/>
    </location>
</feature>
<dbReference type="PANTHER" id="PTHR43386:SF24">
    <property type="entry name" value="OLIGOPEPTIDE TRANSPORT SYSTEM PERMEASE PROTEIN AMID"/>
    <property type="match status" value="1"/>
</dbReference>
<comment type="similarity">
    <text evidence="9">Belongs to the binding-protein-dependent transport system permease family. OppBC subfamily.</text>
</comment>
<dbReference type="InterPro" id="IPR050366">
    <property type="entry name" value="BP-dependent_transpt_permease"/>
</dbReference>
<keyword evidence="5" id="KW-0571">Peptide transport</keyword>
<keyword evidence="3" id="KW-1003">Cell membrane</keyword>
<evidence type="ECO:0000313" key="13">
    <source>
        <dbReference type="Proteomes" id="UP001558534"/>
    </source>
</evidence>
<keyword evidence="4 10" id="KW-0812">Transmembrane</keyword>
<evidence type="ECO:0000256" key="6">
    <source>
        <dbReference type="ARBA" id="ARBA00022927"/>
    </source>
</evidence>
<keyword evidence="8 10" id="KW-0472">Membrane</keyword>
<proteinExistence type="inferred from homology"/>
<dbReference type="Proteomes" id="UP001558534">
    <property type="component" value="Unassembled WGS sequence"/>
</dbReference>
<dbReference type="NCBIfam" id="NF045475">
    <property type="entry name" value="Opp3C"/>
    <property type="match status" value="1"/>
</dbReference>
<keyword evidence="6" id="KW-0653">Protein transport</keyword>
<sequence length="344" mass="38261">MTTKITEDATLKKYPPDLFEPTSQHEFIDDFTYRPEQSFWQDAWLGLRKNKAAIVGLCIIILVILLAIFGPFMNSHGYDEQNIARTNLPPKVPVLENISFLGLNGVDSRGVDQYKAKGISEYFWFGTDELGRDLWTRIWQGTRISLYIAFLAATIDLIIGVAYGAVSAFYGGRTDNIMQRIIEVLVGIPGLIVNILLILILKPGIISITIAMVIVGWISMARIVRAQILKLKSYEFVLASRTLGASNQRLIWKHLIPNTLGPIIVATTFTIPGAIFTEALLSFIGLGLQPPTASLGTIVNDSYKLLRIYPHGMIFSSIVISLIMISFNLLGDGLRDAFDPKTRK</sequence>
<keyword evidence="7 10" id="KW-1133">Transmembrane helix</keyword>
<dbReference type="CDD" id="cd06261">
    <property type="entry name" value="TM_PBP2"/>
    <property type="match status" value="1"/>
</dbReference>
<evidence type="ECO:0000313" key="12">
    <source>
        <dbReference type="EMBL" id="MEX3747569.1"/>
    </source>
</evidence>
<evidence type="ECO:0000256" key="5">
    <source>
        <dbReference type="ARBA" id="ARBA00022856"/>
    </source>
</evidence>
<feature type="transmembrane region" description="Helical" evidence="10">
    <location>
        <begin position="205"/>
        <end position="224"/>
    </location>
</feature>
<comment type="subcellular location">
    <subcellularLocation>
        <location evidence="1 10">Cell membrane</location>
        <topology evidence="1 10">Multi-pass membrane protein</topology>
    </subcellularLocation>
</comment>
<gene>
    <name evidence="12" type="primary">opp3C</name>
    <name evidence="12" type="ORF">AB1300_20890</name>
</gene>
<dbReference type="PROSITE" id="PS50928">
    <property type="entry name" value="ABC_TM1"/>
    <property type="match status" value="1"/>
</dbReference>
<evidence type="ECO:0000259" key="11">
    <source>
        <dbReference type="PROSITE" id="PS50928"/>
    </source>
</evidence>
<dbReference type="InterPro" id="IPR025966">
    <property type="entry name" value="OppC_N"/>
</dbReference>
<feature type="transmembrane region" description="Helical" evidence="10">
    <location>
        <begin position="263"/>
        <end position="288"/>
    </location>
</feature>
<feature type="transmembrane region" description="Helical" evidence="10">
    <location>
        <begin position="144"/>
        <end position="169"/>
    </location>
</feature>
<accession>A0ABV3W2Z5</accession>
<evidence type="ECO:0000256" key="8">
    <source>
        <dbReference type="ARBA" id="ARBA00023136"/>
    </source>
</evidence>
<dbReference type="EMBL" id="JBFRHK010000017">
    <property type="protein sequence ID" value="MEX3747569.1"/>
    <property type="molecule type" value="Genomic_DNA"/>
</dbReference>